<dbReference type="PANTHER" id="PTHR30437">
    <property type="entry name" value="TRANSCRIPTION ELONGATION FACTOR GREA"/>
    <property type="match status" value="1"/>
</dbReference>
<dbReference type="GO" id="GO:0070063">
    <property type="term" value="F:RNA polymerase binding"/>
    <property type="evidence" value="ECO:0007669"/>
    <property type="project" value="InterPro"/>
</dbReference>
<dbReference type="AlphaFoldDB" id="A0A7D5V9T0"/>
<dbReference type="Pfam" id="PF01272">
    <property type="entry name" value="GreA_GreB"/>
    <property type="match status" value="1"/>
</dbReference>
<dbReference type="InterPro" id="IPR023459">
    <property type="entry name" value="Tscrpt_elong_fac_GreA/B_fam"/>
</dbReference>
<evidence type="ECO:0000313" key="4">
    <source>
        <dbReference type="Proteomes" id="UP000510822"/>
    </source>
</evidence>
<dbReference type="RefSeq" id="WP_180305781.1">
    <property type="nucleotide sequence ID" value="NZ_CP058952.1"/>
</dbReference>
<dbReference type="Proteomes" id="UP000510822">
    <property type="component" value="Chromosome"/>
</dbReference>
<sequence length="137" mass="14809">MEALPPITISTLDAARLEKLLARQSAHHVVNLAALENELARATVLAPEAMPADVVTMRSRVLFEILPAGRDFELTLCYPDEVDGRAEQVSILAPIGSAILGLSVGQEITWPAPGGAQLRVRIKAVSWQPERAGMFLM</sequence>
<name>A0A7D5V9T0_9NEIS</name>
<dbReference type="InterPro" id="IPR036953">
    <property type="entry name" value="GreA/GreB_C_sf"/>
</dbReference>
<dbReference type="InterPro" id="IPR029462">
    <property type="entry name" value="Rnk_N"/>
</dbReference>
<evidence type="ECO:0000259" key="2">
    <source>
        <dbReference type="Pfam" id="PF14760"/>
    </source>
</evidence>
<evidence type="ECO:0000259" key="1">
    <source>
        <dbReference type="Pfam" id="PF01272"/>
    </source>
</evidence>
<keyword evidence="4" id="KW-1185">Reference proteome</keyword>
<dbReference type="NCBIfam" id="NF004396">
    <property type="entry name" value="PRK05753.1"/>
    <property type="match status" value="1"/>
</dbReference>
<feature type="domain" description="Regulator of nucleoside diphosphate kinase N-terminal" evidence="2">
    <location>
        <begin position="5"/>
        <end position="44"/>
    </location>
</feature>
<protein>
    <submittedName>
        <fullName evidence="3">Nucleoside diphosphate kinase regulator</fullName>
    </submittedName>
</protein>
<dbReference type="Gene3D" id="1.10.286.20">
    <property type="match status" value="1"/>
</dbReference>
<dbReference type="EMBL" id="CP058952">
    <property type="protein sequence ID" value="QLI81671.1"/>
    <property type="molecule type" value="Genomic_DNA"/>
</dbReference>
<dbReference type="GO" id="GO:0032784">
    <property type="term" value="P:regulation of DNA-templated transcription elongation"/>
    <property type="evidence" value="ECO:0007669"/>
    <property type="project" value="InterPro"/>
</dbReference>
<accession>A0A7D5V9T0</accession>
<dbReference type="Pfam" id="PF14760">
    <property type="entry name" value="Rnk_N"/>
    <property type="match status" value="1"/>
</dbReference>
<dbReference type="KEGG" id="cfon:HZU75_09070"/>
<organism evidence="3 4">
    <name type="scientific">Chitinibacter fontanus</name>
    <dbReference type="NCBI Taxonomy" id="1737446"/>
    <lineage>
        <taxon>Bacteria</taxon>
        <taxon>Pseudomonadati</taxon>
        <taxon>Pseudomonadota</taxon>
        <taxon>Betaproteobacteria</taxon>
        <taxon>Neisseriales</taxon>
        <taxon>Chitinibacteraceae</taxon>
        <taxon>Chitinibacter</taxon>
    </lineage>
</organism>
<dbReference type="GO" id="GO:0016301">
    <property type="term" value="F:kinase activity"/>
    <property type="evidence" value="ECO:0007669"/>
    <property type="project" value="UniProtKB-KW"/>
</dbReference>
<dbReference type="Gene3D" id="3.10.50.30">
    <property type="entry name" value="Transcription elongation factor, GreA/GreB, C-terminal domain"/>
    <property type="match status" value="1"/>
</dbReference>
<evidence type="ECO:0000313" key="3">
    <source>
        <dbReference type="EMBL" id="QLI81671.1"/>
    </source>
</evidence>
<proteinExistence type="predicted"/>
<keyword evidence="3" id="KW-0418">Kinase</keyword>
<dbReference type="PANTHER" id="PTHR30437:SF5">
    <property type="entry name" value="REGULATOR OF NUCLEOSIDE DIPHOSPHATE KINASE"/>
    <property type="match status" value="1"/>
</dbReference>
<dbReference type="GO" id="GO:0003677">
    <property type="term" value="F:DNA binding"/>
    <property type="evidence" value="ECO:0007669"/>
    <property type="project" value="InterPro"/>
</dbReference>
<dbReference type="SUPFAM" id="SSF54534">
    <property type="entry name" value="FKBP-like"/>
    <property type="match status" value="1"/>
</dbReference>
<feature type="domain" description="Transcription elongation factor GreA/GreB C-terminal" evidence="1">
    <location>
        <begin position="51"/>
        <end position="126"/>
    </location>
</feature>
<keyword evidence="3" id="KW-0808">Transferase</keyword>
<dbReference type="GO" id="GO:0006354">
    <property type="term" value="P:DNA-templated transcription elongation"/>
    <property type="evidence" value="ECO:0007669"/>
    <property type="project" value="TreeGrafter"/>
</dbReference>
<gene>
    <name evidence="3" type="primary">rnk</name>
    <name evidence="3" type="ORF">HZU75_09070</name>
</gene>
<reference evidence="3 4" key="1">
    <citation type="journal article" date="2016" name="Int. J. Syst. Evol. Microbiol.">
        <title>Chitinibacter fontanus sp. nov., isolated from a spring.</title>
        <authorList>
            <person name="Sheu S.Y."/>
            <person name="Li Y.S."/>
            <person name="Young C.C."/>
            <person name="Chen W.M."/>
        </authorList>
    </citation>
    <scope>NUCLEOTIDE SEQUENCE [LARGE SCALE GENOMIC DNA]</scope>
    <source>
        <strain evidence="3 4">STM-7</strain>
    </source>
</reference>
<dbReference type="InterPro" id="IPR001437">
    <property type="entry name" value="Tscrpt_elong_fac_GreA/B_C"/>
</dbReference>